<name>A0A7Z0IQ41_9ACTN</name>
<dbReference type="AlphaFoldDB" id="A0A7Z0IQ41"/>
<feature type="transmembrane region" description="Helical" evidence="1">
    <location>
        <begin position="22"/>
        <end position="46"/>
    </location>
</feature>
<comment type="caution">
    <text evidence="2">The sequence shown here is derived from an EMBL/GenBank/DDBJ whole genome shotgun (WGS) entry which is preliminary data.</text>
</comment>
<keyword evidence="3" id="KW-1185">Reference proteome</keyword>
<evidence type="ECO:0000313" key="2">
    <source>
        <dbReference type="EMBL" id="NYI75426.1"/>
    </source>
</evidence>
<evidence type="ECO:0000313" key="3">
    <source>
        <dbReference type="Proteomes" id="UP000564496"/>
    </source>
</evidence>
<sequence>MTYAAPAPPPPAPQRSSGPGRWAWFAVGITGGLVLGVIGAGIFVIVGAAGSDDERPNVAALAGENYCYRIAERLGMDYVGDDLSGDTFGLDYGGSCTLTEANPDSDEYGHSREASFEIELRNLNPLIDWVRDCHDGQRAGGVVTLPGEQLPGGGVMDERTCVSVKPGSGTAWAGRMLADSLSITVDPDRSEHPRLDVRLVEILDAAESELS</sequence>
<protein>
    <submittedName>
        <fullName evidence="2">Uncharacterized protein</fullName>
    </submittedName>
</protein>
<dbReference type="Proteomes" id="UP000564496">
    <property type="component" value="Unassembled WGS sequence"/>
</dbReference>
<organism evidence="2 3">
    <name type="scientific">Nocardioides panzhihuensis</name>
    <dbReference type="NCBI Taxonomy" id="860243"/>
    <lineage>
        <taxon>Bacteria</taxon>
        <taxon>Bacillati</taxon>
        <taxon>Actinomycetota</taxon>
        <taxon>Actinomycetes</taxon>
        <taxon>Propionibacteriales</taxon>
        <taxon>Nocardioidaceae</taxon>
        <taxon>Nocardioides</taxon>
    </lineage>
</organism>
<dbReference type="RefSeq" id="WP_179656153.1">
    <property type="nucleotide sequence ID" value="NZ_JACBZR010000001.1"/>
</dbReference>
<keyword evidence="1" id="KW-1133">Transmembrane helix</keyword>
<keyword evidence="1" id="KW-0812">Transmembrane</keyword>
<dbReference type="EMBL" id="JACBZR010000001">
    <property type="protein sequence ID" value="NYI75426.1"/>
    <property type="molecule type" value="Genomic_DNA"/>
</dbReference>
<gene>
    <name evidence="2" type="ORF">BJ988_000074</name>
</gene>
<reference evidence="2 3" key="1">
    <citation type="submission" date="2020-07" db="EMBL/GenBank/DDBJ databases">
        <title>Sequencing the genomes of 1000 actinobacteria strains.</title>
        <authorList>
            <person name="Klenk H.-P."/>
        </authorList>
    </citation>
    <scope>NUCLEOTIDE SEQUENCE [LARGE SCALE GENOMIC DNA]</scope>
    <source>
        <strain evidence="2 3">DSM 26487</strain>
    </source>
</reference>
<keyword evidence="1" id="KW-0472">Membrane</keyword>
<proteinExistence type="predicted"/>
<evidence type="ECO:0000256" key="1">
    <source>
        <dbReference type="SAM" id="Phobius"/>
    </source>
</evidence>
<accession>A0A7Z0IQ41</accession>